<dbReference type="RefSeq" id="WP_307724920.1">
    <property type="nucleotide sequence ID" value="NZ_BJYA01000010.1"/>
</dbReference>
<proteinExistence type="predicted"/>
<evidence type="ECO:0008006" key="3">
    <source>
        <dbReference type="Google" id="ProtNLM"/>
    </source>
</evidence>
<gene>
    <name evidence="1" type="ORF">AHA02nite_14930</name>
</gene>
<dbReference type="AlphaFoldDB" id="A0A511W422"/>
<organism evidence="1 2">
    <name type="scientific">Alkalibacillus haloalkaliphilus</name>
    <dbReference type="NCBI Taxonomy" id="94136"/>
    <lineage>
        <taxon>Bacteria</taxon>
        <taxon>Bacillati</taxon>
        <taxon>Bacillota</taxon>
        <taxon>Bacilli</taxon>
        <taxon>Bacillales</taxon>
        <taxon>Bacillaceae</taxon>
        <taxon>Alkalibacillus</taxon>
    </lineage>
</organism>
<accession>A0A511W422</accession>
<keyword evidence="2" id="KW-1185">Reference proteome</keyword>
<comment type="caution">
    <text evidence="1">The sequence shown here is derived from an EMBL/GenBank/DDBJ whole genome shotgun (WGS) entry which is preliminary data.</text>
</comment>
<protein>
    <recommendedName>
        <fullName evidence="3">DUF4871 domain-containing protein</fullName>
    </recommendedName>
</protein>
<evidence type="ECO:0000313" key="2">
    <source>
        <dbReference type="Proteomes" id="UP000321440"/>
    </source>
</evidence>
<evidence type="ECO:0000313" key="1">
    <source>
        <dbReference type="EMBL" id="GEN45717.1"/>
    </source>
</evidence>
<sequence length="178" mass="20049">MYESFAIQIYLFWGAMMNRVLLVCIICSLIVMVACTLDETDVQLPENIPEFVREGDFAQIDWDKKAVTFNNNIVGNKDKSGVIGTDMPSINNDQKWMWHLWGVEEPYSIELSVIGFHKGTETVHEILTDGWLTGLSGENNGADAHSPSTVNIPKSGDWAILLYTNGELFDILIYEITE</sequence>
<reference evidence="1 2" key="1">
    <citation type="submission" date="2019-07" db="EMBL/GenBank/DDBJ databases">
        <title>Whole genome shotgun sequence of Alkalibacillus haloalkaliphilus NBRC 103110.</title>
        <authorList>
            <person name="Hosoyama A."/>
            <person name="Uohara A."/>
            <person name="Ohji S."/>
            <person name="Ichikawa N."/>
        </authorList>
    </citation>
    <scope>NUCLEOTIDE SEQUENCE [LARGE SCALE GENOMIC DNA]</scope>
    <source>
        <strain evidence="1 2">NBRC 103110</strain>
    </source>
</reference>
<dbReference type="EMBL" id="BJYA01000010">
    <property type="protein sequence ID" value="GEN45717.1"/>
    <property type="molecule type" value="Genomic_DNA"/>
</dbReference>
<name>A0A511W422_9BACI</name>
<dbReference type="Proteomes" id="UP000321440">
    <property type="component" value="Unassembled WGS sequence"/>
</dbReference>
<dbReference type="Gene3D" id="2.60.40.3830">
    <property type="match status" value="1"/>
</dbReference>